<reference evidence="1 2" key="1">
    <citation type="submission" date="2016-10" db="EMBL/GenBank/DDBJ databases">
        <authorList>
            <person name="de Groot N.N."/>
        </authorList>
    </citation>
    <scope>NUCLEOTIDE SEQUENCE [LARGE SCALE GENOMIC DNA]</scope>
    <source>
        <strain evidence="1 2">CGMCC 1.9157</strain>
    </source>
</reference>
<keyword evidence="2" id="KW-1185">Reference proteome</keyword>
<accession>A0A1I5H926</accession>
<protein>
    <submittedName>
        <fullName evidence="1">SIR2-like domain-containing protein</fullName>
    </submittedName>
</protein>
<dbReference type="STRING" id="655353.SAMN04488056_106103"/>
<gene>
    <name evidence="1" type="ORF">SAMN04488056_106103</name>
</gene>
<dbReference type="Pfam" id="PF13289">
    <property type="entry name" value="SIR2_2"/>
    <property type="match status" value="1"/>
</dbReference>
<organism evidence="1 2">
    <name type="scientific">Cohaesibacter marisflavi</name>
    <dbReference type="NCBI Taxonomy" id="655353"/>
    <lineage>
        <taxon>Bacteria</taxon>
        <taxon>Pseudomonadati</taxon>
        <taxon>Pseudomonadota</taxon>
        <taxon>Alphaproteobacteria</taxon>
        <taxon>Hyphomicrobiales</taxon>
        <taxon>Cohaesibacteraceae</taxon>
    </lineage>
</organism>
<dbReference type="EMBL" id="FOVR01000006">
    <property type="protein sequence ID" value="SFO44818.1"/>
    <property type="molecule type" value="Genomic_DNA"/>
</dbReference>
<name>A0A1I5H926_9HYPH</name>
<evidence type="ECO:0000313" key="1">
    <source>
        <dbReference type="EMBL" id="SFO44818.1"/>
    </source>
</evidence>
<proteinExistence type="predicted"/>
<dbReference type="OrthoDB" id="7357874at2"/>
<evidence type="ECO:0000313" key="2">
    <source>
        <dbReference type="Proteomes" id="UP000199236"/>
    </source>
</evidence>
<dbReference type="Proteomes" id="UP000199236">
    <property type="component" value="Unassembled WGS sequence"/>
</dbReference>
<dbReference type="AlphaFoldDB" id="A0A1I5H926"/>
<sequence>MVPMQTDLYEHLSKFDSSPILFVGSGFSRRYLGLEDWFHLLAKFSEEIGQNINYYVSSSNGSLPAAASLLAMDYHNTWWNEDKYSNARERYSDACKVTSSALKIEIARYIKEISETSPTDETLQHELELLQKSCIDGIITTNWDLMLERLFPEYKVFIGQEGAIFNNFQGVGEIFKIHGCCSDPNSQILTEEDYNSFDSKYPYLTSKLLTFFVEHPVIFIGYSLSDTNIVDILRSIGQCLSGDSLEKLRDRIIVIDWKPEEEPTFSDGTIKIGETTVPIKTIRTNSFIPVFSALASIKRRFPANVLRELKEYVFDLVRTNDPKGNLLVADIDSTNTHENLEVVFGVGAITKYHETGYKGLNRYDLCRDLIFDNGRFDPGHVLSVTMPDFPPASYFPVFKYLREAGRIMEDGRINTEELCDKVIRRAAYTQRNFNNPGAVRNVITRMPEFEHGLTEFYEAHGFTQVLAHSSKQDLTPADAKNLKSIIRLHFDEHVKNGKLLTPLAKIICLYDWLDYRYAIEFDQ</sequence>